<organism evidence="3 4">
    <name type="scientific">Powai lake megavirus</name>
    <dbReference type="NCBI Taxonomy" id="1842663"/>
    <lineage>
        <taxon>Viruses</taxon>
        <taxon>Varidnaviria</taxon>
        <taxon>Bamfordvirae</taxon>
        <taxon>Nucleocytoviricota</taxon>
        <taxon>Megaviricetes</taxon>
        <taxon>Imitervirales</taxon>
        <taxon>Mimiviridae</taxon>
        <taxon>Megamimivirinae</taxon>
        <taxon>Megavirus</taxon>
        <taxon>Megavirus powaiense</taxon>
    </lineage>
</organism>
<dbReference type="SUPFAM" id="SSF50978">
    <property type="entry name" value="WD40 repeat-like"/>
    <property type="match status" value="1"/>
</dbReference>
<dbReference type="InterPro" id="IPR000210">
    <property type="entry name" value="BTB/POZ_dom"/>
</dbReference>
<feature type="domain" description="BTB" evidence="2">
    <location>
        <begin position="13"/>
        <end position="84"/>
    </location>
</feature>
<dbReference type="EMBL" id="KU877344">
    <property type="protein sequence ID" value="ANB50184.1"/>
    <property type="molecule type" value="Genomic_DNA"/>
</dbReference>
<dbReference type="InterPro" id="IPR036322">
    <property type="entry name" value="WD40_repeat_dom_sf"/>
</dbReference>
<name>A0A167R0Z5_9VIRU</name>
<dbReference type="Pfam" id="PF00651">
    <property type="entry name" value="BTB"/>
    <property type="match status" value="1"/>
</dbReference>
<evidence type="ECO:0000259" key="2">
    <source>
        <dbReference type="PROSITE" id="PS50097"/>
    </source>
</evidence>
<dbReference type="RefSeq" id="YP_010775935.1">
    <property type="nucleotide sequence ID" value="NC_075034.1"/>
</dbReference>
<sequence>MDFSKIFDSEKLSDIKLILIDKNNGKKCLNLHKVILYTASSFFEKMFDNFKEKNQSEIVLEVFDVEVFSDILKSFYGIKQDIPENWKYQLANYLCRQYLLLEPKLPETLKIPENEFEEFLNITQSLEYTDQVINLVAENLPIDFDLDKLSIELIREIEKKYINYQLLALGSKSINTININNNKINTIIKGDLYYLDYAKDFDIIIIKDKNLNYVFYDLDGNLLGLNKINEKNNKYRYLSENLNEKHLVHGNELLNRIGQVYKYYDYSPDYKNIIFITCSVNYDNNYGSDNDSDSEDESEYIFIYNIDNKKIESVYDINFEYPAIYIQEHLFFIDNKKFIFFEDKYNTTEIKIYSINDRTVKSIYKIDDKYNFIKHNGDDLILISTSKINKVFSLSKNTIIGEYNFKHKLNVIDFISKEIIVALQSKKKHTDIFLYNIVTGSLIKKLTVELKIEHIKCISVDSPIKNKLKKYLDNY</sequence>
<evidence type="ECO:0000313" key="4">
    <source>
        <dbReference type="Proteomes" id="UP000241365"/>
    </source>
</evidence>
<protein>
    <recommendedName>
        <fullName evidence="2">BTB domain-containing protein</fullName>
    </recommendedName>
</protein>
<accession>A0A167R0Z5</accession>
<reference evidence="3 4" key="1">
    <citation type="journal article" date="2016" name="Genome Announc.">
        <title>Complete Genome Sequence of a New Megavirus Family Member Isolated from an Inland Water Lake for the First Time in India.</title>
        <authorList>
            <person name="Chatterjee A."/>
            <person name="Ali F."/>
            <person name="Bange D."/>
            <person name="Kondabagil K."/>
        </authorList>
    </citation>
    <scope>NUCLEOTIDE SEQUENCE [LARGE SCALE GENOMIC DNA]</scope>
    <source>
        <strain evidence="3">1</strain>
    </source>
</reference>
<dbReference type="SUPFAM" id="SSF54695">
    <property type="entry name" value="POZ domain"/>
    <property type="match status" value="1"/>
</dbReference>
<dbReference type="GeneID" id="80512546"/>
<keyword evidence="4" id="KW-1185">Reference proteome</keyword>
<dbReference type="KEGG" id="vg:80512546"/>
<comment type="similarity">
    <text evidence="1">Belongs to the mimivirus BTB/WD family.</text>
</comment>
<dbReference type="InterPro" id="IPR011333">
    <property type="entry name" value="SKP1/BTB/POZ_sf"/>
</dbReference>
<evidence type="ECO:0000313" key="3">
    <source>
        <dbReference type="EMBL" id="ANB50184.1"/>
    </source>
</evidence>
<evidence type="ECO:0000256" key="1">
    <source>
        <dbReference type="ARBA" id="ARBA00006497"/>
    </source>
</evidence>
<dbReference type="Gene3D" id="3.30.710.10">
    <property type="entry name" value="Potassium Channel Kv1.1, Chain A"/>
    <property type="match status" value="1"/>
</dbReference>
<dbReference type="PROSITE" id="PS50097">
    <property type="entry name" value="BTB"/>
    <property type="match status" value="1"/>
</dbReference>
<dbReference type="CDD" id="cd18186">
    <property type="entry name" value="BTB_POZ_ZBTB_KLHL-like"/>
    <property type="match status" value="1"/>
</dbReference>
<dbReference type="Proteomes" id="UP000241365">
    <property type="component" value="Segment"/>
</dbReference>
<proteinExistence type="inferred from homology"/>